<evidence type="ECO:0000256" key="9">
    <source>
        <dbReference type="ARBA" id="ARBA00023136"/>
    </source>
</evidence>
<dbReference type="UniPathway" id="UPA00196"/>
<accession>A0A387HFJ3</accession>
<comment type="subcellular location">
    <subcellularLocation>
        <location evidence="1">Endoplasmic reticulum membrane</location>
        <topology evidence="1">Multi-pass membrane protein</topology>
    </subcellularLocation>
</comment>
<keyword evidence="13" id="KW-1185">Reference proteome</keyword>
<organism evidence="12 13">
    <name type="scientific">Streptomyces hundungensis</name>
    <dbReference type="NCBI Taxonomy" id="1077946"/>
    <lineage>
        <taxon>Bacteria</taxon>
        <taxon>Bacillati</taxon>
        <taxon>Actinomycetota</taxon>
        <taxon>Actinomycetes</taxon>
        <taxon>Kitasatosporales</taxon>
        <taxon>Streptomycetaceae</taxon>
        <taxon>Streptomyces</taxon>
    </lineage>
</organism>
<dbReference type="Pfam" id="PF13231">
    <property type="entry name" value="PMT_2"/>
    <property type="match status" value="1"/>
</dbReference>
<sequence>MSVGLGPTGRGERAALSSAALSSAAPVARRAWSAVGAFAAIRALGLLALVLWSRANDKDAHALLSARWDSLWYVRVVESGYDFTLTAPDGRVLSDLAFFPLLPWLEQALAAVTPLGPGDAGLLVSAVAGPLAAWALYLTGRHLHGHRAGLLLAAVWAAVPVGIVQSMAYSEALFTALAAWALYAVLRRRWVEAGLLASLAGLTRPVGLAVAAALWAGAVVEARRTRRVDARLLTGAVLAPLGAAGYVLWVGARRGSVFGYLHVQAEWGNGFDGGLAYGKFIVDHLGGWPVVLAGLGMIAGTALALWAYGACVRGGQPLPLLVYTGIVMALALCSSGYFGSKPRLLLPAFPLLLPVAVALSRMRGVGAVGVVGALSVASAVYGATWLNGSGPP</sequence>
<keyword evidence="5" id="KW-0808">Transferase</keyword>
<dbReference type="Proteomes" id="UP000271554">
    <property type="component" value="Chromosome"/>
</dbReference>
<keyword evidence="4" id="KW-0328">Glycosyltransferase</keyword>
<evidence type="ECO:0000256" key="7">
    <source>
        <dbReference type="ARBA" id="ARBA00022824"/>
    </source>
</evidence>
<gene>
    <name evidence="12" type="ORF">DWB77_04777</name>
</gene>
<dbReference type="InterPro" id="IPR038731">
    <property type="entry name" value="RgtA/B/C-like"/>
</dbReference>
<evidence type="ECO:0000256" key="10">
    <source>
        <dbReference type="SAM" id="Phobius"/>
    </source>
</evidence>
<keyword evidence="8 10" id="KW-1133">Transmembrane helix</keyword>
<protein>
    <recommendedName>
        <fullName evidence="11">Glycosyltransferase RgtA/B/C/D-like domain-containing protein</fullName>
    </recommendedName>
</protein>
<feature type="domain" description="Glycosyltransferase RgtA/B/C/D-like" evidence="11">
    <location>
        <begin position="100"/>
        <end position="239"/>
    </location>
</feature>
<reference evidence="12 13" key="1">
    <citation type="submission" date="2018-10" db="EMBL/GenBank/DDBJ databases">
        <title>Relationship between Morphology and Antimicrobial Activity in Streptomyces.</title>
        <authorList>
            <person name="Kang H.J."/>
            <person name="Kim S.B."/>
        </authorList>
    </citation>
    <scope>NUCLEOTIDE SEQUENCE [LARGE SCALE GENOMIC DNA]</scope>
    <source>
        <strain evidence="12 13">BH38</strain>
    </source>
</reference>
<dbReference type="GO" id="GO:0000009">
    <property type="term" value="F:alpha-1,6-mannosyltransferase activity"/>
    <property type="evidence" value="ECO:0007669"/>
    <property type="project" value="InterPro"/>
</dbReference>
<evidence type="ECO:0000313" key="12">
    <source>
        <dbReference type="EMBL" id="AYG82596.1"/>
    </source>
</evidence>
<evidence type="ECO:0000259" key="11">
    <source>
        <dbReference type="Pfam" id="PF13231"/>
    </source>
</evidence>
<feature type="transmembrane region" description="Helical" evidence="10">
    <location>
        <begin position="287"/>
        <end position="308"/>
    </location>
</feature>
<feature type="transmembrane region" description="Helical" evidence="10">
    <location>
        <begin position="195"/>
        <end position="220"/>
    </location>
</feature>
<comment type="pathway">
    <text evidence="2">Glycolipid biosynthesis; glycosylphosphatidylinositol-anchor biosynthesis.</text>
</comment>
<evidence type="ECO:0000256" key="2">
    <source>
        <dbReference type="ARBA" id="ARBA00004687"/>
    </source>
</evidence>
<dbReference type="GO" id="GO:0016020">
    <property type="term" value="C:membrane"/>
    <property type="evidence" value="ECO:0007669"/>
    <property type="project" value="GOC"/>
</dbReference>
<evidence type="ECO:0000256" key="4">
    <source>
        <dbReference type="ARBA" id="ARBA00022676"/>
    </source>
</evidence>
<dbReference type="PANTHER" id="PTHR12468:SF2">
    <property type="entry name" value="GPI MANNOSYLTRANSFERASE 2"/>
    <property type="match status" value="1"/>
</dbReference>
<dbReference type="PANTHER" id="PTHR12468">
    <property type="entry name" value="GPI MANNOSYLTRANSFERASE 2"/>
    <property type="match status" value="1"/>
</dbReference>
<evidence type="ECO:0000256" key="3">
    <source>
        <dbReference type="ARBA" id="ARBA00022502"/>
    </source>
</evidence>
<dbReference type="GO" id="GO:0004376">
    <property type="term" value="F:GPI mannosyltransferase activity"/>
    <property type="evidence" value="ECO:0007669"/>
    <property type="project" value="InterPro"/>
</dbReference>
<name>A0A387HFJ3_9ACTN</name>
<keyword evidence="6 10" id="KW-0812">Transmembrane</keyword>
<dbReference type="OrthoDB" id="151635at2"/>
<evidence type="ECO:0000256" key="6">
    <source>
        <dbReference type="ARBA" id="ARBA00022692"/>
    </source>
</evidence>
<keyword evidence="9 10" id="KW-0472">Membrane</keyword>
<evidence type="ECO:0000313" key="13">
    <source>
        <dbReference type="Proteomes" id="UP000271554"/>
    </source>
</evidence>
<feature type="transmembrane region" description="Helical" evidence="10">
    <location>
        <begin position="344"/>
        <end position="360"/>
    </location>
</feature>
<dbReference type="AlphaFoldDB" id="A0A387HFJ3"/>
<evidence type="ECO:0000256" key="8">
    <source>
        <dbReference type="ARBA" id="ARBA00022989"/>
    </source>
</evidence>
<feature type="transmembrane region" description="Helical" evidence="10">
    <location>
        <begin position="150"/>
        <end position="183"/>
    </location>
</feature>
<evidence type="ECO:0000256" key="5">
    <source>
        <dbReference type="ARBA" id="ARBA00022679"/>
    </source>
</evidence>
<proteinExistence type="predicted"/>
<keyword evidence="7" id="KW-0256">Endoplasmic reticulum</keyword>
<evidence type="ECO:0000256" key="1">
    <source>
        <dbReference type="ARBA" id="ARBA00004477"/>
    </source>
</evidence>
<dbReference type="RefSeq" id="WP_120723155.1">
    <property type="nucleotide sequence ID" value="NZ_CP032698.1"/>
</dbReference>
<dbReference type="KEGG" id="shun:DWB77_04777"/>
<feature type="transmembrane region" description="Helical" evidence="10">
    <location>
        <begin position="31"/>
        <end position="52"/>
    </location>
</feature>
<feature type="transmembrane region" description="Helical" evidence="10">
    <location>
        <begin position="320"/>
        <end position="338"/>
    </location>
</feature>
<feature type="transmembrane region" description="Helical" evidence="10">
    <location>
        <begin position="367"/>
        <end position="386"/>
    </location>
</feature>
<keyword evidence="3" id="KW-0337">GPI-anchor biosynthesis</keyword>
<dbReference type="EMBL" id="CP032698">
    <property type="protein sequence ID" value="AYG82596.1"/>
    <property type="molecule type" value="Genomic_DNA"/>
</dbReference>
<dbReference type="InterPro" id="IPR007315">
    <property type="entry name" value="PIG-V/Gpi18"/>
</dbReference>
<dbReference type="GO" id="GO:0006506">
    <property type="term" value="P:GPI anchor biosynthetic process"/>
    <property type="evidence" value="ECO:0007669"/>
    <property type="project" value="UniProtKB-UniPathway"/>
</dbReference>
<feature type="transmembrane region" description="Helical" evidence="10">
    <location>
        <begin position="232"/>
        <end position="252"/>
    </location>
</feature>